<organism evidence="3 4">
    <name type="scientific">Kryptolebias marmoratus</name>
    <name type="common">Mangrove killifish</name>
    <name type="synonym">Rivulus marmoratus</name>
    <dbReference type="NCBI Taxonomy" id="37003"/>
    <lineage>
        <taxon>Eukaryota</taxon>
        <taxon>Metazoa</taxon>
        <taxon>Chordata</taxon>
        <taxon>Craniata</taxon>
        <taxon>Vertebrata</taxon>
        <taxon>Euteleostomi</taxon>
        <taxon>Actinopterygii</taxon>
        <taxon>Neopterygii</taxon>
        <taxon>Teleostei</taxon>
        <taxon>Neoteleostei</taxon>
        <taxon>Acanthomorphata</taxon>
        <taxon>Ovalentaria</taxon>
        <taxon>Atherinomorphae</taxon>
        <taxon>Cyprinodontiformes</taxon>
        <taxon>Rivulidae</taxon>
        <taxon>Kryptolebias</taxon>
    </lineage>
</organism>
<evidence type="ECO:0000313" key="4">
    <source>
        <dbReference type="Proteomes" id="UP000264800"/>
    </source>
</evidence>
<dbReference type="InterPro" id="IPR011021">
    <property type="entry name" value="Arrestin-like_N"/>
</dbReference>
<dbReference type="GeneTree" id="ENSGT00940000178644"/>
<feature type="domain" description="Arrestin-like N-terminal" evidence="2">
    <location>
        <begin position="19"/>
        <end position="82"/>
    </location>
</feature>
<sequence>LVLSKRLTPYIWSKIVCRSTFSSGDVIRGQVSFDLTKETEISSVMMRLRGGASVHWSSSAWKMYRNHYSAEEDYFDHKSALIHEGPGGSRRCSHL</sequence>
<dbReference type="Proteomes" id="UP000264800">
    <property type="component" value="Unplaced"/>
</dbReference>
<dbReference type="InterPro" id="IPR014756">
    <property type="entry name" value="Ig_E-set"/>
</dbReference>
<dbReference type="OMA" id="INYNSTH"/>
<proteinExistence type="inferred from homology"/>
<dbReference type="Ensembl" id="ENSKMAT00000015706.1">
    <property type="protein sequence ID" value="ENSKMAP00000015482.1"/>
    <property type="gene ID" value="ENSKMAG00000011577.1"/>
</dbReference>
<keyword evidence="4" id="KW-1185">Reference proteome</keyword>
<evidence type="ECO:0000256" key="1">
    <source>
        <dbReference type="ARBA" id="ARBA00005298"/>
    </source>
</evidence>
<protein>
    <recommendedName>
        <fullName evidence="2">Arrestin-like N-terminal domain-containing protein</fullName>
    </recommendedName>
</protein>
<dbReference type="InterPro" id="IPR014752">
    <property type="entry name" value="Arrestin-like_C"/>
</dbReference>
<dbReference type="AlphaFoldDB" id="A0A3Q3FSE6"/>
<accession>A0A3Q3FSE6</accession>
<reference evidence="3" key="2">
    <citation type="submission" date="2025-09" db="UniProtKB">
        <authorList>
            <consortium name="Ensembl"/>
        </authorList>
    </citation>
    <scope>IDENTIFICATION</scope>
</reference>
<name>A0A3Q3FSE6_KRYMA</name>
<reference evidence="3" key="1">
    <citation type="submission" date="2025-08" db="UniProtKB">
        <authorList>
            <consortium name="Ensembl"/>
        </authorList>
    </citation>
    <scope>IDENTIFICATION</scope>
</reference>
<comment type="similarity">
    <text evidence="1">Belongs to the arrestin family.</text>
</comment>
<dbReference type="Gene3D" id="2.60.40.640">
    <property type="match status" value="1"/>
</dbReference>
<dbReference type="GO" id="GO:0007399">
    <property type="term" value="P:nervous system development"/>
    <property type="evidence" value="ECO:0007669"/>
    <property type="project" value="UniProtKB-ARBA"/>
</dbReference>
<dbReference type="STRING" id="37003.ENSKMAP00000015482"/>
<evidence type="ECO:0000313" key="3">
    <source>
        <dbReference type="Ensembl" id="ENSKMAP00000015482.1"/>
    </source>
</evidence>
<dbReference type="Pfam" id="PF00339">
    <property type="entry name" value="Arrestin_N"/>
    <property type="match status" value="1"/>
</dbReference>
<evidence type="ECO:0000259" key="2">
    <source>
        <dbReference type="Pfam" id="PF00339"/>
    </source>
</evidence>
<dbReference type="SUPFAM" id="SSF81296">
    <property type="entry name" value="E set domains"/>
    <property type="match status" value="1"/>
</dbReference>